<keyword evidence="8 9" id="KW-0131">Cell cycle</keyword>
<feature type="transmembrane region" description="Helical" evidence="9">
    <location>
        <begin position="12"/>
        <end position="32"/>
    </location>
</feature>
<dbReference type="Gene3D" id="3.40.50.11690">
    <property type="entry name" value="Cell division protein FtsQ/DivIB"/>
    <property type="match status" value="1"/>
</dbReference>
<dbReference type="InterPro" id="IPR026579">
    <property type="entry name" value="FtsQ"/>
</dbReference>
<feature type="domain" description="POTRA" evidence="10">
    <location>
        <begin position="37"/>
        <end position="122"/>
    </location>
</feature>
<dbReference type="Gene3D" id="3.10.20.310">
    <property type="entry name" value="membrane protein fhac"/>
    <property type="match status" value="1"/>
</dbReference>
<evidence type="ECO:0000256" key="5">
    <source>
        <dbReference type="ARBA" id="ARBA00022692"/>
    </source>
</evidence>
<comment type="similarity">
    <text evidence="9">Belongs to the FtsQ/DivIB family. FtsQ subfamily.</text>
</comment>
<organism evidence="11 12">
    <name type="scientific">Undibacterium hunanense</name>
    <dbReference type="NCBI Taxonomy" id="2762292"/>
    <lineage>
        <taxon>Bacteria</taxon>
        <taxon>Pseudomonadati</taxon>
        <taxon>Pseudomonadota</taxon>
        <taxon>Betaproteobacteria</taxon>
        <taxon>Burkholderiales</taxon>
        <taxon>Oxalobacteraceae</taxon>
        <taxon>Undibacterium</taxon>
    </lineage>
</organism>
<proteinExistence type="inferred from homology"/>
<dbReference type="PROSITE" id="PS51779">
    <property type="entry name" value="POTRA"/>
    <property type="match status" value="1"/>
</dbReference>
<evidence type="ECO:0000256" key="8">
    <source>
        <dbReference type="ARBA" id="ARBA00023306"/>
    </source>
</evidence>
<dbReference type="RefSeq" id="WP_186946970.1">
    <property type="nucleotide sequence ID" value="NZ_JACOGF010000004.1"/>
</dbReference>
<keyword evidence="2 9" id="KW-1003">Cell membrane</keyword>
<evidence type="ECO:0000256" key="4">
    <source>
        <dbReference type="ARBA" id="ARBA00022618"/>
    </source>
</evidence>
<evidence type="ECO:0000313" key="11">
    <source>
        <dbReference type="EMBL" id="MBC3917724.1"/>
    </source>
</evidence>
<evidence type="ECO:0000256" key="2">
    <source>
        <dbReference type="ARBA" id="ARBA00022475"/>
    </source>
</evidence>
<evidence type="ECO:0000256" key="6">
    <source>
        <dbReference type="ARBA" id="ARBA00022989"/>
    </source>
</evidence>
<dbReference type="HAMAP" id="MF_00911">
    <property type="entry name" value="FtsQ_subfam"/>
    <property type="match status" value="1"/>
</dbReference>
<dbReference type="InterPro" id="IPR013685">
    <property type="entry name" value="POTRA_FtsQ_type"/>
</dbReference>
<keyword evidence="4 9" id="KW-0132">Cell division</keyword>
<name>A0ABR6ZPK1_9BURK</name>
<dbReference type="Pfam" id="PF08478">
    <property type="entry name" value="POTRA_1"/>
    <property type="match status" value="1"/>
</dbReference>
<dbReference type="Proteomes" id="UP000650424">
    <property type="component" value="Unassembled WGS sequence"/>
</dbReference>
<dbReference type="Pfam" id="PF03799">
    <property type="entry name" value="FtsQ_DivIB_C"/>
    <property type="match status" value="1"/>
</dbReference>
<dbReference type="PANTHER" id="PTHR35851">
    <property type="entry name" value="CELL DIVISION PROTEIN FTSQ"/>
    <property type="match status" value="1"/>
</dbReference>
<dbReference type="InterPro" id="IPR045335">
    <property type="entry name" value="FtsQ_C_sf"/>
</dbReference>
<comment type="subcellular location">
    <subcellularLocation>
        <location evidence="9">Cell inner membrane</location>
        <topology evidence="9">Single-pass type II membrane protein</topology>
    </subcellularLocation>
    <subcellularLocation>
        <location evidence="1">Membrane</location>
    </subcellularLocation>
    <text evidence="9">Localizes to the division septum.</text>
</comment>
<keyword evidence="5 9" id="KW-0812">Transmembrane</keyword>
<evidence type="ECO:0000256" key="1">
    <source>
        <dbReference type="ARBA" id="ARBA00004370"/>
    </source>
</evidence>
<sequence>MWHDTKLMNNTANALFALVLLILVMSGVWWLIQRPIFTLRVIRVEAANINNAANAGNASNGGALRHVSALTIRNTALPKIRGNFFTANLDSVRAAFETVPWVRKASVQREWPNKLVVTLEEHIAMGTWGEAGQLISVKGDVFTANLAEAEEDADLIALSGPDGSEKEVLAQYQEFKTWFAKVSLEPEIVNYSSRYAWSLKLNNGMQVQLGRVQDGTTLKSRVDKLMTIYPQLIASLQDSIESVDMRYPNGLALKSSHSNIGLKKQTKASGKT</sequence>
<dbReference type="InterPro" id="IPR034746">
    <property type="entry name" value="POTRA"/>
</dbReference>
<evidence type="ECO:0000256" key="7">
    <source>
        <dbReference type="ARBA" id="ARBA00023136"/>
    </source>
</evidence>
<reference evidence="11 12" key="1">
    <citation type="submission" date="2020-08" db="EMBL/GenBank/DDBJ databases">
        <title>Novel species isolated from subtropical streams in China.</title>
        <authorList>
            <person name="Lu H."/>
        </authorList>
    </citation>
    <scope>NUCLEOTIDE SEQUENCE [LARGE SCALE GENOMIC DNA]</scope>
    <source>
        <strain evidence="11 12">CY18W</strain>
    </source>
</reference>
<keyword evidence="12" id="KW-1185">Reference proteome</keyword>
<comment type="function">
    <text evidence="9">Essential cell division protein. May link together the upstream cell division proteins, which are predominantly cytoplasmic, with the downstream cell division proteins, which are predominantly periplasmic. May control correct divisome assembly.</text>
</comment>
<comment type="caution">
    <text evidence="11">The sequence shown here is derived from an EMBL/GenBank/DDBJ whole genome shotgun (WGS) entry which is preliminary data.</text>
</comment>
<dbReference type="EMBL" id="JACOGF010000004">
    <property type="protein sequence ID" value="MBC3917724.1"/>
    <property type="molecule type" value="Genomic_DNA"/>
</dbReference>
<keyword evidence="3 9" id="KW-0997">Cell inner membrane</keyword>
<evidence type="ECO:0000313" key="12">
    <source>
        <dbReference type="Proteomes" id="UP000650424"/>
    </source>
</evidence>
<keyword evidence="6 9" id="KW-1133">Transmembrane helix</keyword>
<comment type="subunit">
    <text evidence="9">Part of a complex composed of FtsB, FtsL and FtsQ.</text>
</comment>
<protein>
    <recommendedName>
        <fullName evidence="9">Cell division protein FtsQ</fullName>
    </recommendedName>
</protein>
<evidence type="ECO:0000259" key="10">
    <source>
        <dbReference type="PROSITE" id="PS51779"/>
    </source>
</evidence>
<evidence type="ECO:0000256" key="9">
    <source>
        <dbReference type="HAMAP-Rule" id="MF_00911"/>
    </source>
</evidence>
<accession>A0ABR6ZPK1</accession>
<dbReference type="PANTHER" id="PTHR35851:SF1">
    <property type="entry name" value="CELL DIVISION PROTEIN FTSQ"/>
    <property type="match status" value="1"/>
</dbReference>
<gene>
    <name evidence="9" type="primary">ftsQ</name>
    <name evidence="11" type="ORF">H8L32_09595</name>
</gene>
<dbReference type="InterPro" id="IPR005548">
    <property type="entry name" value="Cell_div_FtsQ/DivIB_C"/>
</dbReference>
<evidence type="ECO:0000256" key="3">
    <source>
        <dbReference type="ARBA" id="ARBA00022519"/>
    </source>
</evidence>
<keyword evidence="7 9" id="KW-0472">Membrane</keyword>